<feature type="non-terminal residue" evidence="1">
    <location>
        <position position="339"/>
    </location>
</feature>
<dbReference type="AlphaFoldDB" id="A0A367IKA8"/>
<comment type="caution">
    <text evidence="1">The sequence shown here is derived from an EMBL/GenBank/DDBJ whole genome shotgun (WGS) entry which is preliminary data.</text>
</comment>
<dbReference type="STRING" id="4846.A0A367IKA8"/>
<protein>
    <submittedName>
        <fullName evidence="1">Uncharacterized protein</fullName>
    </submittedName>
</protein>
<dbReference type="EMBL" id="PJQM01007497">
    <property type="protein sequence ID" value="RCH78100.1"/>
    <property type="molecule type" value="Genomic_DNA"/>
</dbReference>
<feature type="non-terminal residue" evidence="1">
    <location>
        <position position="1"/>
    </location>
</feature>
<proteinExistence type="predicted"/>
<organism evidence="1 2">
    <name type="scientific">Rhizopus stolonifer</name>
    <name type="common">Rhizopus nigricans</name>
    <dbReference type="NCBI Taxonomy" id="4846"/>
    <lineage>
        <taxon>Eukaryota</taxon>
        <taxon>Fungi</taxon>
        <taxon>Fungi incertae sedis</taxon>
        <taxon>Mucoromycota</taxon>
        <taxon>Mucoromycotina</taxon>
        <taxon>Mucoromycetes</taxon>
        <taxon>Mucorales</taxon>
        <taxon>Mucorineae</taxon>
        <taxon>Rhizopodaceae</taxon>
        <taxon>Rhizopus</taxon>
    </lineage>
</organism>
<gene>
    <name evidence="1" type="ORF">CU098_001336</name>
</gene>
<accession>A0A367IKA8</accession>
<evidence type="ECO:0000313" key="1">
    <source>
        <dbReference type="EMBL" id="RCH78100.1"/>
    </source>
</evidence>
<dbReference type="Proteomes" id="UP000253551">
    <property type="component" value="Unassembled WGS sequence"/>
</dbReference>
<reference evidence="1 2" key="1">
    <citation type="journal article" date="2018" name="G3 (Bethesda)">
        <title>Phylogenetic and Phylogenomic Definition of Rhizopus Species.</title>
        <authorList>
            <person name="Gryganskyi A.P."/>
            <person name="Golan J."/>
            <person name="Dolatabadi S."/>
            <person name="Mondo S."/>
            <person name="Robb S."/>
            <person name="Idnurm A."/>
            <person name="Muszewska A."/>
            <person name="Steczkiewicz K."/>
            <person name="Masonjones S."/>
            <person name="Liao H.L."/>
            <person name="Gajdeczka M.T."/>
            <person name="Anike F."/>
            <person name="Vuek A."/>
            <person name="Anishchenko I.M."/>
            <person name="Voigt K."/>
            <person name="de Hoog G.S."/>
            <person name="Smith M.E."/>
            <person name="Heitman J."/>
            <person name="Vilgalys R."/>
            <person name="Stajich J.E."/>
        </authorList>
    </citation>
    <scope>NUCLEOTIDE SEQUENCE [LARGE SCALE GENOMIC DNA]</scope>
    <source>
        <strain evidence="1 2">LSU 92-RS-03</strain>
    </source>
</reference>
<dbReference type="OrthoDB" id="426718at2759"/>
<dbReference type="InterPro" id="IPR007757">
    <property type="entry name" value="MT-A70-like"/>
</dbReference>
<sequence length="339" mass="39802">EAIMKKFEELERIEKEFSALQMDPIEEEQLEEVFKRTSAFTVKSATIDTDTIEDLDALDLWEIEYKDGDTNEFYEPDEYHYVDESFWDEEFGEKPSRKGKQPIRVLKEPKTLGTKGRGMDRESIIAKYKIMQVQVQDRNGNYFTIKKKVSNMDPSLPTYVKIPPRPISKSWAHSIKSSFVTPQDIANQRYYEIPNIVSTNLTQYGTDFSAVYMDPPFLLPGEKPTPGKISIEEFSSLNVSDIIKAGFLFIWLEKEWTQKVVCITAKWGFKYVENFCWIKKDVNNQIHKSHYRYFNKSKLSLLIFRKEGDIELRHQRNPDCVFDFIRPKLPDEISEKKPP</sequence>
<name>A0A367IKA8_RHIST</name>
<dbReference type="Pfam" id="PF05063">
    <property type="entry name" value="MT-A70"/>
    <property type="match status" value="1"/>
</dbReference>
<evidence type="ECO:0000313" key="2">
    <source>
        <dbReference type="Proteomes" id="UP000253551"/>
    </source>
</evidence>
<keyword evidence="2" id="KW-1185">Reference proteome</keyword>